<keyword evidence="3" id="KW-1185">Reference proteome</keyword>
<feature type="domain" description="DUF8052" evidence="1">
    <location>
        <begin position="6"/>
        <end position="163"/>
    </location>
</feature>
<proteinExistence type="predicted"/>
<evidence type="ECO:0000313" key="2">
    <source>
        <dbReference type="EMBL" id="MCC2125033.1"/>
    </source>
</evidence>
<protein>
    <recommendedName>
        <fullName evidence="1">DUF8052 domain-containing protein</fullName>
    </recommendedName>
</protein>
<name>A0AAE3A7T8_9FIRM</name>
<sequence>MQYTRESAIERLLKNYGPYYNIHMIEDDQTPITARCDFFEHSGQYVISKKAELWSAENEEFLYLLNIPHLTLPLFEQWRDYIHEDGMKRIHVGPGHMASYITAVFVCDTCDEDALKALKKCRIYKSFHFSLHGWMNFHAALVRVADSRIDANRSGHHVAKILKKVLYSQTRKGVSKQ</sequence>
<evidence type="ECO:0000313" key="3">
    <source>
        <dbReference type="Proteomes" id="UP001198220"/>
    </source>
</evidence>
<evidence type="ECO:0000259" key="1">
    <source>
        <dbReference type="Pfam" id="PF26226"/>
    </source>
</evidence>
<dbReference type="RefSeq" id="WP_308458516.1">
    <property type="nucleotide sequence ID" value="NZ_JAJEPS010000001.1"/>
</dbReference>
<accession>A0AAE3A7T8</accession>
<gene>
    <name evidence="2" type="ORF">LKD36_02435</name>
</gene>
<dbReference type="AlphaFoldDB" id="A0AAE3A7T8"/>
<reference evidence="2 3" key="1">
    <citation type="submission" date="2021-10" db="EMBL/GenBank/DDBJ databases">
        <title>Anaerobic single-cell dispensing facilitates the cultivation of human gut bacteria.</title>
        <authorList>
            <person name="Afrizal A."/>
        </authorList>
    </citation>
    <scope>NUCLEOTIDE SEQUENCE [LARGE SCALE GENOMIC DNA]</scope>
    <source>
        <strain evidence="2 3">CLA-AA-H276</strain>
    </source>
</reference>
<dbReference type="Pfam" id="PF26226">
    <property type="entry name" value="DUF8052"/>
    <property type="match status" value="1"/>
</dbReference>
<dbReference type="Proteomes" id="UP001198220">
    <property type="component" value="Unassembled WGS sequence"/>
</dbReference>
<dbReference type="EMBL" id="JAJEPS010000001">
    <property type="protein sequence ID" value="MCC2125033.1"/>
    <property type="molecule type" value="Genomic_DNA"/>
</dbReference>
<comment type="caution">
    <text evidence="2">The sequence shown here is derived from an EMBL/GenBank/DDBJ whole genome shotgun (WGS) entry which is preliminary data.</text>
</comment>
<organism evidence="2 3">
    <name type="scientific">Hominiventricola filiformis</name>
    <dbReference type="NCBI Taxonomy" id="2885352"/>
    <lineage>
        <taxon>Bacteria</taxon>
        <taxon>Bacillati</taxon>
        <taxon>Bacillota</taxon>
        <taxon>Clostridia</taxon>
        <taxon>Lachnospirales</taxon>
        <taxon>Lachnospiraceae</taxon>
        <taxon>Hominiventricola</taxon>
    </lineage>
</organism>
<dbReference type="InterPro" id="IPR058365">
    <property type="entry name" value="DUF8052"/>
</dbReference>